<keyword evidence="4" id="KW-1133">Transmembrane helix</keyword>
<evidence type="ECO:0000256" key="1">
    <source>
        <dbReference type="ARBA" id="ARBA00022475"/>
    </source>
</evidence>
<keyword evidence="5" id="KW-0472">Membrane</keyword>
<dbReference type="Proteomes" id="UP000253740">
    <property type="component" value="Unassembled WGS sequence"/>
</dbReference>
<name>A0A0K8QNL3_9GAMM</name>
<dbReference type="EMBL" id="DF970209">
    <property type="protein sequence ID" value="GAP66474.1"/>
    <property type="molecule type" value="Genomic_DNA"/>
</dbReference>
<dbReference type="PANTHER" id="PTHR37481">
    <property type="entry name" value="LIPOPOLYSACCHARIDE EXPORT SYSTEM PROTEIN LPTC"/>
    <property type="match status" value="1"/>
</dbReference>
<keyword evidence="1" id="KW-1003">Cell membrane</keyword>
<accession>A0A0K8QNL3</accession>
<dbReference type="InterPro" id="IPR026265">
    <property type="entry name" value="LptC"/>
</dbReference>
<keyword evidence="2" id="KW-0997">Cell inner membrane</keyword>
<evidence type="ECO:0000313" key="6">
    <source>
        <dbReference type="EMBL" id="GAN44737.1"/>
    </source>
</evidence>
<evidence type="ECO:0008006" key="9">
    <source>
        <dbReference type="Google" id="ProtNLM"/>
    </source>
</evidence>
<dbReference type="InterPro" id="IPR052363">
    <property type="entry name" value="LPS_export_LptC"/>
</dbReference>
<gene>
    <name evidence="6" type="ORF">MBSD_1272</name>
    <name evidence="7" type="ORF">MBSD_n1782</name>
</gene>
<dbReference type="GO" id="GO:0015221">
    <property type="term" value="F:lipopolysaccharide transmembrane transporter activity"/>
    <property type="evidence" value="ECO:0007669"/>
    <property type="project" value="InterPro"/>
</dbReference>
<dbReference type="Gene3D" id="2.60.450.10">
    <property type="entry name" value="Lipopolysaccharide (LPS) transport protein A like domain"/>
    <property type="match status" value="1"/>
</dbReference>
<evidence type="ECO:0000256" key="4">
    <source>
        <dbReference type="ARBA" id="ARBA00022989"/>
    </source>
</evidence>
<evidence type="ECO:0000256" key="2">
    <source>
        <dbReference type="ARBA" id="ARBA00022519"/>
    </source>
</evidence>
<dbReference type="GO" id="GO:0005886">
    <property type="term" value="C:plasma membrane"/>
    <property type="evidence" value="ECO:0007669"/>
    <property type="project" value="InterPro"/>
</dbReference>
<organism evidence="7">
    <name type="scientific">Mizugakiibacter sediminis</name>
    <dbReference type="NCBI Taxonomy" id="1475481"/>
    <lineage>
        <taxon>Bacteria</taxon>
        <taxon>Pseudomonadati</taxon>
        <taxon>Pseudomonadota</taxon>
        <taxon>Gammaproteobacteria</taxon>
        <taxon>Lysobacterales</taxon>
        <taxon>Rhodanobacteraceae</taxon>
        <taxon>Mizugakiibacter</taxon>
    </lineage>
</organism>
<keyword evidence="3" id="KW-0812">Transmembrane</keyword>
<evidence type="ECO:0000313" key="8">
    <source>
        <dbReference type="Proteomes" id="UP000253740"/>
    </source>
</evidence>
<dbReference type="PANTHER" id="PTHR37481:SF1">
    <property type="entry name" value="LIPOPOLYSACCHARIDE EXPORT SYSTEM PROTEIN LPTC"/>
    <property type="match status" value="1"/>
</dbReference>
<dbReference type="Pfam" id="PF06835">
    <property type="entry name" value="LptC"/>
    <property type="match status" value="1"/>
</dbReference>
<reference evidence="7" key="2">
    <citation type="submission" date="2015-08" db="EMBL/GenBank/DDBJ databases">
        <title>Complete DNA Sequence of Pseudomonas syringae pv. actinidiae, the Causal Agent of Kiwifruit Canker Disease.</title>
        <authorList>
            <person name="Rikkerink E.H.A."/>
            <person name="Fineran P.C."/>
        </authorList>
    </citation>
    <scope>NUCLEOTIDE SEQUENCE</scope>
    <source>
        <strain evidence="7">SkMP5</strain>
    </source>
</reference>
<evidence type="ECO:0000256" key="3">
    <source>
        <dbReference type="ARBA" id="ARBA00022692"/>
    </source>
</evidence>
<protein>
    <recommendedName>
        <fullName evidence="9">Lipopolysaccharide export system protein LptC</fullName>
    </recommendedName>
</protein>
<dbReference type="NCBIfam" id="TIGR04409">
    <property type="entry name" value="LptC_YrbK"/>
    <property type="match status" value="1"/>
</dbReference>
<sequence length="194" mass="21756">MIERRRTLVFAALLLAAAVSQLLVWWLRPPPRPSEMVGPPRSAYTLNDFTMNALDENGRLSLRVDAPYLARREGDDSLYINAPRFFMPGKDGADWHGASEYGWVSADGNLMKLLGKVDMQRTPTAQASAAEVHTSDLTAWLDENRVATDAPTLIRQPGSMTRGIGMRANLDTHEMELLSHVHSQFTPRRRAQDR</sequence>
<evidence type="ECO:0000313" key="7">
    <source>
        <dbReference type="EMBL" id="GAP66474.1"/>
    </source>
</evidence>
<dbReference type="AlphaFoldDB" id="A0A0K8QNL3"/>
<reference evidence="6" key="1">
    <citation type="submission" date="2015-03" db="EMBL/GenBank/DDBJ databases">
        <title>Draft genome sequence of Mizugakiibacter sediminis skMP5.</title>
        <authorList>
            <person name="Watanabe T."/>
            <person name="Kojima H."/>
            <person name="Fukui M."/>
        </authorList>
    </citation>
    <scope>NUCLEOTIDE SEQUENCE</scope>
    <source>
        <strain evidence="6">SkMP5</strain>
    </source>
</reference>
<dbReference type="STRING" id="1475481.GCA_000953855_01817"/>
<dbReference type="InterPro" id="IPR010664">
    <property type="entry name" value="LipoPS_assembly_LptC-rel"/>
</dbReference>
<dbReference type="EMBL" id="DF952378">
    <property type="protein sequence ID" value="GAN44737.1"/>
    <property type="molecule type" value="Genomic_DNA"/>
</dbReference>
<dbReference type="GO" id="GO:0030288">
    <property type="term" value="C:outer membrane-bounded periplasmic space"/>
    <property type="evidence" value="ECO:0007669"/>
    <property type="project" value="TreeGrafter"/>
</dbReference>
<dbReference type="HOGENOM" id="CLU_122432_0_0_6"/>
<dbReference type="GO" id="GO:0017089">
    <property type="term" value="F:glycolipid transfer activity"/>
    <property type="evidence" value="ECO:0007669"/>
    <property type="project" value="TreeGrafter"/>
</dbReference>
<keyword evidence="8" id="KW-1185">Reference proteome</keyword>
<evidence type="ECO:0000256" key="5">
    <source>
        <dbReference type="ARBA" id="ARBA00023136"/>
    </source>
</evidence>
<proteinExistence type="predicted"/>